<protein>
    <submittedName>
        <fullName evidence="1">Uncharacterized protein</fullName>
    </submittedName>
</protein>
<feature type="non-terminal residue" evidence="1">
    <location>
        <position position="1"/>
    </location>
</feature>
<proteinExistence type="predicted"/>
<comment type="caution">
    <text evidence="1">The sequence shown here is derived from an EMBL/GenBank/DDBJ whole genome shotgun (WGS) entry which is preliminary data.</text>
</comment>
<sequence length="119" mass="14341">SNQAEKKRRFGIFRKSLSKPKHQVDLFFNYASFADRTREEIAERFPSCFSIISTYLLPSEISLMRKYAEFRRQPRHLVIESEDIKCLNEERLDLEWLDEECLDEEFSECSDEDLFAYLR</sequence>
<accession>A0A392QP05</accession>
<name>A0A392QP05_9FABA</name>
<keyword evidence="2" id="KW-1185">Reference proteome</keyword>
<evidence type="ECO:0000313" key="1">
    <source>
        <dbReference type="EMBL" id="MCI26133.1"/>
    </source>
</evidence>
<reference evidence="1 2" key="1">
    <citation type="journal article" date="2018" name="Front. Plant Sci.">
        <title>Red Clover (Trifolium pratense) and Zigzag Clover (T. medium) - A Picture of Genomic Similarities and Differences.</title>
        <authorList>
            <person name="Dluhosova J."/>
            <person name="Istvanek J."/>
            <person name="Nedelnik J."/>
            <person name="Repkova J."/>
        </authorList>
    </citation>
    <scope>NUCLEOTIDE SEQUENCE [LARGE SCALE GENOMIC DNA]</scope>
    <source>
        <strain evidence="2">cv. 10/8</strain>
        <tissue evidence="1">Leaf</tissue>
    </source>
</reference>
<organism evidence="1 2">
    <name type="scientific">Trifolium medium</name>
    <dbReference type="NCBI Taxonomy" id="97028"/>
    <lineage>
        <taxon>Eukaryota</taxon>
        <taxon>Viridiplantae</taxon>
        <taxon>Streptophyta</taxon>
        <taxon>Embryophyta</taxon>
        <taxon>Tracheophyta</taxon>
        <taxon>Spermatophyta</taxon>
        <taxon>Magnoliopsida</taxon>
        <taxon>eudicotyledons</taxon>
        <taxon>Gunneridae</taxon>
        <taxon>Pentapetalae</taxon>
        <taxon>rosids</taxon>
        <taxon>fabids</taxon>
        <taxon>Fabales</taxon>
        <taxon>Fabaceae</taxon>
        <taxon>Papilionoideae</taxon>
        <taxon>50 kb inversion clade</taxon>
        <taxon>NPAAA clade</taxon>
        <taxon>Hologalegina</taxon>
        <taxon>IRL clade</taxon>
        <taxon>Trifolieae</taxon>
        <taxon>Trifolium</taxon>
    </lineage>
</organism>
<dbReference type="Proteomes" id="UP000265520">
    <property type="component" value="Unassembled WGS sequence"/>
</dbReference>
<evidence type="ECO:0000313" key="2">
    <source>
        <dbReference type="Proteomes" id="UP000265520"/>
    </source>
</evidence>
<dbReference type="AlphaFoldDB" id="A0A392QP05"/>
<dbReference type="EMBL" id="LXQA010151492">
    <property type="protein sequence ID" value="MCI26133.1"/>
    <property type="molecule type" value="Genomic_DNA"/>
</dbReference>